<accession>A0A2H3P9K0</accession>
<dbReference type="Gene3D" id="3.40.50.300">
    <property type="entry name" value="P-loop containing nucleotide triphosphate hydrolases"/>
    <property type="match status" value="1"/>
</dbReference>
<dbReference type="GO" id="GO:0005524">
    <property type="term" value="F:ATP binding"/>
    <property type="evidence" value="ECO:0007669"/>
    <property type="project" value="UniProtKB-KW"/>
</dbReference>
<dbReference type="PROSITE" id="PS50893">
    <property type="entry name" value="ABC_TRANSPORTER_2"/>
    <property type="match status" value="1"/>
</dbReference>
<dbReference type="InterPro" id="IPR003439">
    <property type="entry name" value="ABC_transporter-like_ATP-bd"/>
</dbReference>
<comment type="caution">
    <text evidence="5">The sequence shown here is derived from an EMBL/GenBank/DDBJ whole genome shotgun (WGS) entry which is preliminary data.</text>
</comment>
<dbReference type="FunFam" id="3.40.50.300:FF:000134">
    <property type="entry name" value="Iron-enterobactin ABC transporter ATP-binding protein"/>
    <property type="match status" value="1"/>
</dbReference>
<keyword evidence="6" id="KW-1185">Reference proteome</keyword>
<dbReference type="GO" id="GO:0016887">
    <property type="term" value="F:ATP hydrolysis activity"/>
    <property type="evidence" value="ECO:0007669"/>
    <property type="project" value="InterPro"/>
</dbReference>
<gene>
    <name evidence="5" type="ORF">CRI93_02430</name>
</gene>
<evidence type="ECO:0000313" key="5">
    <source>
        <dbReference type="EMBL" id="PEN09605.1"/>
    </source>
</evidence>
<reference evidence="5 6" key="1">
    <citation type="submission" date="2017-10" db="EMBL/GenBank/DDBJ databases">
        <title>Draft genome of Longimonas halophila.</title>
        <authorList>
            <person name="Goh K.M."/>
            <person name="Shamsir M.S."/>
            <person name="Lim S.W."/>
        </authorList>
    </citation>
    <scope>NUCLEOTIDE SEQUENCE [LARGE SCALE GENOMIC DNA]</scope>
    <source>
        <strain evidence="5 6">KCTC 42399</strain>
    </source>
</reference>
<dbReference type="InterPro" id="IPR003593">
    <property type="entry name" value="AAA+_ATPase"/>
</dbReference>
<proteinExistence type="predicted"/>
<dbReference type="PROSITE" id="PS00211">
    <property type="entry name" value="ABC_TRANSPORTER_1"/>
    <property type="match status" value="1"/>
</dbReference>
<dbReference type="InterPro" id="IPR017871">
    <property type="entry name" value="ABC_transporter-like_CS"/>
</dbReference>
<evidence type="ECO:0000313" key="6">
    <source>
        <dbReference type="Proteomes" id="UP000221024"/>
    </source>
</evidence>
<evidence type="ECO:0000256" key="1">
    <source>
        <dbReference type="ARBA" id="ARBA00022448"/>
    </source>
</evidence>
<organism evidence="5 6">
    <name type="scientific">Longimonas halophila</name>
    <dbReference type="NCBI Taxonomy" id="1469170"/>
    <lineage>
        <taxon>Bacteria</taxon>
        <taxon>Pseudomonadati</taxon>
        <taxon>Rhodothermota</taxon>
        <taxon>Rhodothermia</taxon>
        <taxon>Rhodothermales</taxon>
        <taxon>Salisaetaceae</taxon>
        <taxon>Longimonas</taxon>
    </lineage>
</organism>
<keyword evidence="3" id="KW-0067">ATP-binding</keyword>
<dbReference type="Pfam" id="PF00005">
    <property type="entry name" value="ABC_tran"/>
    <property type="match status" value="1"/>
</dbReference>
<dbReference type="EMBL" id="PDEP01000001">
    <property type="protein sequence ID" value="PEN09605.1"/>
    <property type="molecule type" value="Genomic_DNA"/>
</dbReference>
<dbReference type="SUPFAM" id="SSF52540">
    <property type="entry name" value="P-loop containing nucleoside triphosphate hydrolases"/>
    <property type="match status" value="1"/>
</dbReference>
<evidence type="ECO:0000256" key="3">
    <source>
        <dbReference type="ARBA" id="ARBA00022840"/>
    </source>
</evidence>
<dbReference type="SMART" id="SM00382">
    <property type="entry name" value="AAA"/>
    <property type="match status" value="1"/>
</dbReference>
<evidence type="ECO:0000259" key="4">
    <source>
        <dbReference type="PROSITE" id="PS50893"/>
    </source>
</evidence>
<dbReference type="AlphaFoldDB" id="A0A2H3P9K0"/>
<keyword evidence="1" id="KW-0813">Transport</keyword>
<dbReference type="OrthoDB" id="9806726at2"/>
<dbReference type="InterPro" id="IPR027417">
    <property type="entry name" value="P-loop_NTPase"/>
</dbReference>
<dbReference type="PANTHER" id="PTHR42794:SF2">
    <property type="entry name" value="ABC TRANSPORTER ATP-BINDING PROTEIN"/>
    <property type="match status" value="1"/>
</dbReference>
<dbReference type="Proteomes" id="UP000221024">
    <property type="component" value="Unassembled WGS sequence"/>
</dbReference>
<sequence>MTPVLETRSATVVRGGDRILDAVSMAVEPGEWLGVIGPNGSGKTSLVRVLSGTWTPDAGSVWLHGEALSSYAHRERARQIAVVKQAPHVAFDLTVRELVMLGRAPYRGWMQSFTGGDQDRVVAALKAMNIAHLADRAVPSLSGGERQRAFLAQALVQEPTAWLLDEPTAHLDIQYCFSFFQHLKQRQSPNEAVIAVVHDLEQAARFADRLLLLDHGSVVTSGLPREVLTTEHLAHVFGVDATPESTPHGLRLQVHGPFVSS</sequence>
<keyword evidence="2" id="KW-0547">Nucleotide-binding</keyword>
<protein>
    <submittedName>
        <fullName evidence="5">ABC transporter</fullName>
    </submittedName>
</protein>
<feature type="domain" description="ABC transporter" evidence="4">
    <location>
        <begin position="5"/>
        <end position="240"/>
    </location>
</feature>
<evidence type="ECO:0000256" key="2">
    <source>
        <dbReference type="ARBA" id="ARBA00022741"/>
    </source>
</evidence>
<dbReference type="RefSeq" id="WP_098061003.1">
    <property type="nucleotide sequence ID" value="NZ_PDEP01000001.1"/>
</dbReference>
<name>A0A2H3P9K0_9BACT</name>
<dbReference type="PANTHER" id="PTHR42794">
    <property type="entry name" value="HEMIN IMPORT ATP-BINDING PROTEIN HMUV"/>
    <property type="match status" value="1"/>
</dbReference>
<dbReference type="CDD" id="cd03214">
    <property type="entry name" value="ABC_Iron-Siderophores_B12_Hemin"/>
    <property type="match status" value="1"/>
</dbReference>